<dbReference type="Proteomes" id="UP001164250">
    <property type="component" value="Chromosome 2"/>
</dbReference>
<name>A0ACC1C018_9ROSI</name>
<organism evidence="1 2">
    <name type="scientific">Pistacia atlantica</name>
    <dbReference type="NCBI Taxonomy" id="434234"/>
    <lineage>
        <taxon>Eukaryota</taxon>
        <taxon>Viridiplantae</taxon>
        <taxon>Streptophyta</taxon>
        <taxon>Embryophyta</taxon>
        <taxon>Tracheophyta</taxon>
        <taxon>Spermatophyta</taxon>
        <taxon>Magnoliopsida</taxon>
        <taxon>eudicotyledons</taxon>
        <taxon>Gunneridae</taxon>
        <taxon>Pentapetalae</taxon>
        <taxon>rosids</taxon>
        <taxon>malvids</taxon>
        <taxon>Sapindales</taxon>
        <taxon>Anacardiaceae</taxon>
        <taxon>Pistacia</taxon>
    </lineage>
</organism>
<evidence type="ECO:0000313" key="2">
    <source>
        <dbReference type="Proteomes" id="UP001164250"/>
    </source>
</evidence>
<gene>
    <name evidence="1" type="ORF">Patl1_17832</name>
</gene>
<proteinExistence type="predicted"/>
<accession>A0ACC1C018</accession>
<sequence>MHFVVPFSVADHEVKLSKEVGLKFELLKVLVFQLWENHLENGSRLYFLARDLLNLILQKEGRKLRMKKRFWFLSRQQTLMISLNLPLASHPTTYTTHQNERNLVLENKEAADIPHDGEISLPGSQAADSQDFTPQDEPYDPEKIRLEQAATKDAGCFQGLFGPPSISGSQRHNKVAGSHSGTPERLGIPDIGLEVNRKCNLVKLLEGKPVKSVGVNLSIRMRKLSTNAFVSKEPNSVSNWLKRWSASQFWKPAPQPKKASGSKTQKKQVNSQTIDAETGRPKRSVRRVPATNAENISLQSTPEFEKSKRSLKKVSSHQADPVHENPQNELEKVKRSLRKVHSPVVETSVSVQSEFEFEKPKVSMEKVSETTPEPVEMKETSDLPSGDQIVVESKPLIDNGGKDETIPVPNGELNLKDDLVNNENHKPSRKASTPAKQERAENGLQNSPTLPSYMAATESAKAKLRLQGSPRSGQDGADRISATRRQSLPSSTNSKISSQSPRTQRPVNAGSKGGHKGDKNHSSSKDGNAKVSQEWKR</sequence>
<keyword evidence="2" id="KW-1185">Reference proteome</keyword>
<dbReference type="EMBL" id="CM047898">
    <property type="protein sequence ID" value="KAJ0105297.1"/>
    <property type="molecule type" value="Genomic_DNA"/>
</dbReference>
<protein>
    <submittedName>
        <fullName evidence="1">Uncharacterized protein</fullName>
    </submittedName>
</protein>
<reference evidence="2" key="1">
    <citation type="journal article" date="2023" name="G3 (Bethesda)">
        <title>Genome assembly and association tests identify interacting loci associated with vigor, precocity, and sex in interspecific pistachio rootstocks.</title>
        <authorList>
            <person name="Palmer W."/>
            <person name="Jacygrad E."/>
            <person name="Sagayaradj S."/>
            <person name="Cavanaugh K."/>
            <person name="Han R."/>
            <person name="Bertier L."/>
            <person name="Beede B."/>
            <person name="Kafkas S."/>
            <person name="Golino D."/>
            <person name="Preece J."/>
            <person name="Michelmore R."/>
        </authorList>
    </citation>
    <scope>NUCLEOTIDE SEQUENCE [LARGE SCALE GENOMIC DNA]</scope>
</reference>
<comment type="caution">
    <text evidence="1">The sequence shown here is derived from an EMBL/GenBank/DDBJ whole genome shotgun (WGS) entry which is preliminary data.</text>
</comment>
<evidence type="ECO:0000313" key="1">
    <source>
        <dbReference type="EMBL" id="KAJ0105297.1"/>
    </source>
</evidence>